<keyword evidence="4" id="KW-0670">Pyruvate</keyword>
<organism evidence="4 5">
    <name type="scientific">Blastocystis sp. subtype 1 (strain ATCC 50177 / NandII)</name>
    <dbReference type="NCBI Taxonomy" id="478820"/>
    <lineage>
        <taxon>Eukaryota</taxon>
        <taxon>Sar</taxon>
        <taxon>Stramenopiles</taxon>
        <taxon>Bigyra</taxon>
        <taxon>Opalozoa</taxon>
        <taxon>Opalinata</taxon>
        <taxon>Blastocystidae</taxon>
        <taxon>Blastocystis</taxon>
    </lineage>
</organism>
<evidence type="ECO:0000313" key="5">
    <source>
        <dbReference type="Proteomes" id="UP000078348"/>
    </source>
</evidence>
<feature type="domain" description="Pyruvate phosphate dikinase AMP/ATP-binding" evidence="3">
    <location>
        <begin position="17"/>
        <end position="318"/>
    </location>
</feature>
<gene>
    <name evidence="4" type="ORF">AV274_2164</name>
</gene>
<dbReference type="GO" id="GO:0005524">
    <property type="term" value="F:ATP binding"/>
    <property type="evidence" value="ECO:0007669"/>
    <property type="project" value="InterPro"/>
</dbReference>
<dbReference type="InterPro" id="IPR008279">
    <property type="entry name" value="PEP-util_enz_mobile_dom"/>
</dbReference>
<dbReference type="InterPro" id="IPR036637">
    <property type="entry name" value="Phosphohistidine_dom_sf"/>
</dbReference>
<dbReference type="PANTHER" id="PTHR43615">
    <property type="entry name" value="PHOSPHOENOLPYRUVATE SYNTHASE-RELATED"/>
    <property type="match status" value="1"/>
</dbReference>
<dbReference type="Gene3D" id="3.50.30.10">
    <property type="entry name" value="Phosphohistidine domain"/>
    <property type="match status" value="1"/>
</dbReference>
<reference evidence="4 5" key="1">
    <citation type="submission" date="2016-05" db="EMBL/GenBank/DDBJ databases">
        <title>Nuclear genome of Blastocystis sp. subtype 1 NandII.</title>
        <authorList>
            <person name="Gentekaki E."/>
            <person name="Curtis B."/>
            <person name="Stairs C."/>
            <person name="Eme L."/>
            <person name="Herman E."/>
            <person name="Klimes V."/>
            <person name="Arias M.C."/>
            <person name="Elias M."/>
            <person name="Hilliou F."/>
            <person name="Klute M."/>
            <person name="Malik S.-B."/>
            <person name="Pightling A."/>
            <person name="Rachubinski R."/>
            <person name="Salas D."/>
            <person name="Schlacht A."/>
            <person name="Suga H."/>
            <person name="Archibald J."/>
            <person name="Ball S.G."/>
            <person name="Clark G."/>
            <person name="Dacks J."/>
            <person name="Van Der Giezen M."/>
            <person name="Tsaousis A."/>
            <person name="Roger A."/>
        </authorList>
    </citation>
    <scope>NUCLEOTIDE SEQUENCE [LARGE SCALE GENOMIC DNA]</scope>
    <source>
        <strain evidence="5">ATCC 50177 / NandII</strain>
    </source>
</reference>
<dbReference type="OrthoDB" id="6123450at2759"/>
<dbReference type="InterPro" id="IPR002192">
    <property type="entry name" value="PPDK_AMP/ATP-bd"/>
</dbReference>
<dbReference type="AlphaFoldDB" id="A0A196SJK8"/>
<proteinExistence type="inferred from homology"/>
<dbReference type="Pfam" id="PF01326">
    <property type="entry name" value="PPDK_N"/>
    <property type="match status" value="1"/>
</dbReference>
<comment type="caution">
    <text evidence="4">The sequence shown here is derived from an EMBL/GenBank/DDBJ whole genome shotgun (WGS) entry which is preliminary data.</text>
</comment>
<dbReference type="Gene3D" id="3.30.1490.20">
    <property type="entry name" value="ATP-grasp fold, A domain"/>
    <property type="match status" value="1"/>
</dbReference>
<sequence>MSYTVSLASRGDCVNLNTIGGKGFNLIVLAQGGFHVPNAFIIREEAFVEFRSGWNCPPELQQGETLTEEKANAIQKQFDEYELREELVAEIQNQLHDLQNNSSICNPLLAVRSSGVTEDLENASFAGMNDTVLNVHCDVASVCTAVKQCWKSLYSYRSIQYRVQNGFPAFDTSIAVVVQIMIPADCAGVAFTADPQTNSRAHISLDGVQGLGEALVSGQVNADHWRIRKPYGRRDYAIEEECLPVQSFKLVSNYPKAGTSKVELTAEEGSHACFMAEQIEAVCRAVVEVEKYYQAPMDVEFAFYGAELFVLQARPITHLLAVPNLINPLIHPYAMEWGLYVNLAHIQMLTDPFTPMGCSLFRAVTHLSEKYLLYLNGFVFINIAGFTNNWLLRRITIKRFGTTVDAEMAQIVKEVHKNHYPFFDHTQAAQAFRGIKQEFVKPLVKRVLGYARRRASVAEMEQELLRLMEDMGSVADALAKVLEEKGENVQLHDALAVAFPFFEFNVRMKAIVNYIYRGMTKITAILAKNGMKGEEDQLWPLVEGNLAKQMNDSMIRLGRGVRELKKEEEVKALVAAEKKEEVTAWVDALRREENSVARAFVTEWDRFMELFGRRCHGELDVGAPRYVDEPYRVLAIACNMEDSPILSEEEIQQQRDEAEERILSRLSASQRRKVKKALPMARLMMKYREHPKYGMISVMHQYHRILQQVGARMAGRGVLRCAEDVFDLTVEEVLWWEEGKVSGSDFMEKVETEKEMLRGAKNRELPRVICAPECDMITLSQAMQEQLKHLPPTVLKGYPASAGRVEGRAVVATDPHNTVIAKGEILVVRATDPGWTPVFAPAGGIAIEIGGVLTHGSVVAKEMGIPCVVGVAGLMEKIKTGMKIRVDGSTGIVEILDSN</sequence>
<dbReference type="PANTHER" id="PTHR43615:SF1">
    <property type="entry name" value="PPDK_N DOMAIN-CONTAINING PROTEIN"/>
    <property type="match status" value="1"/>
</dbReference>
<evidence type="ECO:0000259" key="2">
    <source>
        <dbReference type="Pfam" id="PF00391"/>
    </source>
</evidence>
<keyword evidence="5" id="KW-1185">Reference proteome</keyword>
<dbReference type="Pfam" id="PF00391">
    <property type="entry name" value="PEP-utilizers"/>
    <property type="match status" value="1"/>
</dbReference>
<accession>A0A196SJK8</accession>
<feature type="domain" description="PEP-utilising enzyme mobile" evidence="2">
    <location>
        <begin position="821"/>
        <end position="891"/>
    </location>
</feature>
<dbReference type="Proteomes" id="UP000078348">
    <property type="component" value="Unassembled WGS sequence"/>
</dbReference>
<evidence type="ECO:0000259" key="3">
    <source>
        <dbReference type="Pfam" id="PF01326"/>
    </source>
</evidence>
<dbReference type="Gene3D" id="3.30.470.20">
    <property type="entry name" value="ATP-grasp fold, B domain"/>
    <property type="match status" value="1"/>
</dbReference>
<evidence type="ECO:0000256" key="1">
    <source>
        <dbReference type="ARBA" id="ARBA00007837"/>
    </source>
</evidence>
<name>A0A196SJK8_BLAHN</name>
<dbReference type="InterPro" id="IPR013815">
    <property type="entry name" value="ATP_grasp_subdomain_1"/>
</dbReference>
<dbReference type="GO" id="GO:0016301">
    <property type="term" value="F:kinase activity"/>
    <property type="evidence" value="ECO:0007669"/>
    <property type="project" value="InterPro"/>
</dbReference>
<protein>
    <submittedName>
        <fullName evidence="4">Phosphoenolpyruvate synthase</fullName>
    </submittedName>
</protein>
<comment type="similarity">
    <text evidence="1">Belongs to the PEP-utilizing enzyme family.</text>
</comment>
<dbReference type="InterPro" id="IPR051549">
    <property type="entry name" value="PEP_Utilizing_Enz"/>
</dbReference>
<dbReference type="SUPFAM" id="SSF56059">
    <property type="entry name" value="Glutathione synthetase ATP-binding domain-like"/>
    <property type="match status" value="1"/>
</dbReference>
<dbReference type="SUPFAM" id="SSF52009">
    <property type="entry name" value="Phosphohistidine domain"/>
    <property type="match status" value="1"/>
</dbReference>
<evidence type="ECO:0000313" key="4">
    <source>
        <dbReference type="EMBL" id="OAO16114.1"/>
    </source>
</evidence>
<dbReference type="STRING" id="478820.A0A196SJK8"/>
<dbReference type="EMBL" id="LXWW01000098">
    <property type="protein sequence ID" value="OAO16114.1"/>
    <property type="molecule type" value="Genomic_DNA"/>
</dbReference>